<feature type="region of interest" description="Disordered" evidence="5">
    <location>
        <begin position="213"/>
        <end position="250"/>
    </location>
</feature>
<dbReference type="GO" id="GO:0006620">
    <property type="term" value="P:post-translational protein targeting to endoplasmic reticulum membrane"/>
    <property type="evidence" value="ECO:0007669"/>
    <property type="project" value="TreeGrafter"/>
</dbReference>
<dbReference type="SUPFAM" id="SSF48452">
    <property type="entry name" value="TPR-like"/>
    <property type="match status" value="1"/>
</dbReference>
<comment type="caution">
    <text evidence="7">The sequence shown here is derived from an EMBL/GenBank/DDBJ whole genome shotgun (WGS) entry which is preliminary data.</text>
</comment>
<dbReference type="FunFam" id="1.25.40.10:FF:000207">
    <property type="entry name" value="Small glutamine-rich tetratricopeptide repeat-containing protein"/>
    <property type="match status" value="1"/>
</dbReference>
<dbReference type="FunFam" id="1.10.260.100:FF:000011">
    <property type="entry name" value="TPR Domain containing protein"/>
    <property type="match status" value="1"/>
</dbReference>
<dbReference type="HOGENOM" id="CLU_044224_1_0_1"/>
<feature type="repeat" description="TPR" evidence="4">
    <location>
        <begin position="164"/>
        <end position="197"/>
    </location>
</feature>
<evidence type="ECO:0000313" key="7">
    <source>
        <dbReference type="EMBL" id="CCH43530.1"/>
    </source>
</evidence>
<protein>
    <submittedName>
        <fullName evidence="7">Small glutamine-rich tetratricopeptide repeat-containing protein beta</fullName>
    </submittedName>
</protein>
<evidence type="ECO:0000256" key="2">
    <source>
        <dbReference type="ARBA" id="ARBA00022737"/>
    </source>
</evidence>
<comment type="similarity">
    <text evidence="1">Belongs to the SGT family.</text>
</comment>
<dbReference type="InterPro" id="IPR019734">
    <property type="entry name" value="TPR_rpt"/>
</dbReference>
<dbReference type="PROSITE" id="PS50005">
    <property type="entry name" value="TPR"/>
    <property type="match status" value="2"/>
</dbReference>
<dbReference type="Gene3D" id="1.10.260.100">
    <property type="match status" value="1"/>
</dbReference>
<dbReference type="GO" id="GO:0016020">
    <property type="term" value="C:membrane"/>
    <property type="evidence" value="ECO:0007669"/>
    <property type="project" value="TreeGrafter"/>
</dbReference>
<dbReference type="PANTHER" id="PTHR45831:SF2">
    <property type="entry name" value="LD24721P"/>
    <property type="match status" value="1"/>
</dbReference>
<sequence>MSSKETALQIINFLKSSVSNKEVSEDYLESIDVAIDCIADAYEVDKDQDQKTVDSEYNGKSLKEILAEFKKGQSSDSAAKKVPVHVETDDETLKKAEELKLEGNKAMARKDFAEAIKKYTDAIELTPKNAVYLSNRAAAHSSTRDHESAIADAEAAIKVDPNYSKAYSRLGLANYALNRPKEAFEAYKKGLEKEGDKPSEAMKKGYETAKKRVEEQLDLSTTEESTRDTNSGSGASGAAPGGFPDLSSLLGGGAGGAPNFAEMMNNPQLMQYAQQMMQNPGALEGLMSNPAIRQMASQFGLGGGAGAGAGAESGSGERDAGAGGAPDLSSLLNNPALRDLANNFMGGQNRNNGGN</sequence>
<dbReference type="InterPro" id="IPR032374">
    <property type="entry name" value="SGTA_dimer"/>
</dbReference>
<dbReference type="Proteomes" id="UP000009328">
    <property type="component" value="Unassembled WGS sequence"/>
</dbReference>
<dbReference type="EMBL" id="CAIF01000082">
    <property type="protein sequence ID" value="CCH43530.1"/>
    <property type="molecule type" value="Genomic_DNA"/>
</dbReference>
<proteinExistence type="inferred from homology"/>
<evidence type="ECO:0000256" key="1">
    <source>
        <dbReference type="ARBA" id="ARBA00008175"/>
    </source>
</evidence>
<reference evidence="7 8" key="1">
    <citation type="journal article" date="2012" name="Eukaryot. Cell">
        <title>Draft genome sequence of Wickerhamomyces ciferrii NRRL Y-1031 F-60-10.</title>
        <authorList>
            <person name="Schneider J."/>
            <person name="Andrea H."/>
            <person name="Blom J."/>
            <person name="Jaenicke S."/>
            <person name="Ruckert C."/>
            <person name="Schorsch C."/>
            <person name="Szczepanowski R."/>
            <person name="Farwick M."/>
            <person name="Goesmann A."/>
            <person name="Puhler A."/>
            <person name="Schaffer S."/>
            <person name="Tauch A."/>
            <person name="Kohler T."/>
            <person name="Brinkrolf K."/>
        </authorList>
    </citation>
    <scope>NUCLEOTIDE SEQUENCE [LARGE SCALE GENOMIC DNA]</scope>
    <source>
        <strain evidence="8">ATCC 14091 / BCRC 22168 / CBS 111 / JCM 3599 / NBRC 0793 / NRRL Y-1031 F-60-10</strain>
    </source>
</reference>
<accession>K0KEG6</accession>
<feature type="region of interest" description="Disordered" evidence="5">
    <location>
        <begin position="302"/>
        <end position="334"/>
    </location>
</feature>
<dbReference type="Gene3D" id="1.25.40.10">
    <property type="entry name" value="Tetratricopeptide repeat domain"/>
    <property type="match status" value="1"/>
</dbReference>
<dbReference type="STRING" id="1206466.K0KEG6"/>
<feature type="repeat" description="TPR" evidence="4">
    <location>
        <begin position="96"/>
        <end position="129"/>
    </location>
</feature>
<dbReference type="SMART" id="SM00028">
    <property type="entry name" value="TPR"/>
    <property type="match status" value="3"/>
</dbReference>
<keyword evidence="8" id="KW-1185">Reference proteome</keyword>
<feature type="domain" description="SGTA homodimerisation" evidence="6">
    <location>
        <begin position="2"/>
        <end position="67"/>
    </location>
</feature>
<keyword evidence="2" id="KW-0677">Repeat</keyword>
<dbReference type="Pfam" id="PF13432">
    <property type="entry name" value="TPR_16"/>
    <property type="match status" value="1"/>
</dbReference>
<dbReference type="InterPro" id="IPR047150">
    <property type="entry name" value="SGT"/>
</dbReference>
<feature type="compositionally biased region" description="Gly residues" evidence="5">
    <location>
        <begin position="302"/>
        <end position="313"/>
    </location>
</feature>
<feature type="compositionally biased region" description="Low complexity" evidence="5">
    <location>
        <begin position="231"/>
        <end position="249"/>
    </location>
</feature>
<evidence type="ECO:0000313" key="8">
    <source>
        <dbReference type="Proteomes" id="UP000009328"/>
    </source>
</evidence>
<dbReference type="GO" id="GO:0060090">
    <property type="term" value="F:molecular adaptor activity"/>
    <property type="evidence" value="ECO:0007669"/>
    <property type="project" value="TreeGrafter"/>
</dbReference>
<dbReference type="eggNOG" id="KOG0553">
    <property type="taxonomic scope" value="Eukaryota"/>
</dbReference>
<evidence type="ECO:0000259" key="6">
    <source>
        <dbReference type="Pfam" id="PF16546"/>
    </source>
</evidence>
<gene>
    <name evidence="7" type="ORF">BN7_3081</name>
</gene>
<evidence type="ECO:0000256" key="4">
    <source>
        <dbReference type="PROSITE-ProRule" id="PRU00339"/>
    </source>
</evidence>
<dbReference type="GO" id="GO:0072380">
    <property type="term" value="C:TRC complex"/>
    <property type="evidence" value="ECO:0007669"/>
    <property type="project" value="TreeGrafter"/>
</dbReference>
<dbReference type="Gene3D" id="1.20.5.420">
    <property type="entry name" value="Immunoglobulin FC, subunit C"/>
    <property type="match status" value="1"/>
</dbReference>
<organism evidence="7 8">
    <name type="scientific">Wickerhamomyces ciferrii (strain ATCC 14091 / BCRC 22168 / CBS 111 / JCM 3599 / NBRC 0793 / NRRL Y-1031 F-60-10)</name>
    <name type="common">Yeast</name>
    <name type="synonym">Pichia ciferrii</name>
    <dbReference type="NCBI Taxonomy" id="1206466"/>
    <lineage>
        <taxon>Eukaryota</taxon>
        <taxon>Fungi</taxon>
        <taxon>Dikarya</taxon>
        <taxon>Ascomycota</taxon>
        <taxon>Saccharomycotina</taxon>
        <taxon>Saccharomycetes</taxon>
        <taxon>Phaffomycetales</taxon>
        <taxon>Wickerhamomycetaceae</taxon>
        <taxon>Wickerhamomyces</taxon>
    </lineage>
</organism>
<dbReference type="Pfam" id="PF16546">
    <property type="entry name" value="SGTA_dimer"/>
    <property type="match status" value="1"/>
</dbReference>
<evidence type="ECO:0000256" key="3">
    <source>
        <dbReference type="ARBA" id="ARBA00022803"/>
    </source>
</evidence>
<dbReference type="InParanoid" id="K0KEG6"/>
<dbReference type="InterPro" id="IPR011990">
    <property type="entry name" value="TPR-like_helical_dom_sf"/>
</dbReference>
<keyword evidence="3 4" id="KW-0802">TPR repeat</keyword>
<dbReference type="PANTHER" id="PTHR45831">
    <property type="entry name" value="LD24721P"/>
    <property type="match status" value="1"/>
</dbReference>
<dbReference type="FunCoup" id="K0KEG6">
    <property type="interactions" value="608"/>
</dbReference>
<name>K0KEG6_WICCF</name>
<evidence type="ECO:0000256" key="5">
    <source>
        <dbReference type="SAM" id="MobiDB-lite"/>
    </source>
</evidence>
<dbReference type="AlphaFoldDB" id="K0KEG6"/>